<reference evidence="4 5" key="1">
    <citation type="journal article" date="2019" name="Int. J. Syst. Evol. Microbiol.">
        <title>The Global Catalogue of Microorganisms (GCM) 10K type strain sequencing project: providing services to taxonomists for standard genome sequencing and annotation.</title>
        <authorList>
            <consortium name="The Broad Institute Genomics Platform"/>
            <consortium name="The Broad Institute Genome Sequencing Center for Infectious Disease"/>
            <person name="Wu L."/>
            <person name="Ma J."/>
        </authorList>
    </citation>
    <scope>NUCLEOTIDE SEQUENCE [LARGE SCALE GENOMIC DNA]</scope>
    <source>
        <strain evidence="4 5">JCM 16330</strain>
    </source>
</reference>
<dbReference type="Pfam" id="PF18204">
    <property type="entry name" value="PGF-CTERM"/>
    <property type="match status" value="1"/>
</dbReference>
<feature type="region of interest" description="Disordered" evidence="2">
    <location>
        <begin position="146"/>
        <end position="270"/>
    </location>
</feature>
<name>A0AAV3S8A3_9EURY</name>
<dbReference type="GO" id="GO:0005886">
    <property type="term" value="C:plasma membrane"/>
    <property type="evidence" value="ECO:0007669"/>
    <property type="project" value="UniProtKB-SubCell"/>
</dbReference>
<evidence type="ECO:0000256" key="2">
    <source>
        <dbReference type="SAM" id="MobiDB-lite"/>
    </source>
</evidence>
<evidence type="ECO:0000313" key="5">
    <source>
        <dbReference type="Proteomes" id="UP001500837"/>
    </source>
</evidence>
<organism evidence="4 5">
    <name type="scientific">Halarchaeum salinum</name>
    <dbReference type="NCBI Taxonomy" id="489912"/>
    <lineage>
        <taxon>Archaea</taxon>
        <taxon>Methanobacteriati</taxon>
        <taxon>Methanobacteriota</taxon>
        <taxon>Stenosarchaea group</taxon>
        <taxon>Halobacteria</taxon>
        <taxon>Halobacteriales</taxon>
        <taxon>Halobacteriaceae</taxon>
    </lineage>
</organism>
<dbReference type="Proteomes" id="UP001500837">
    <property type="component" value="Unassembled WGS sequence"/>
</dbReference>
<dbReference type="GO" id="GO:0030115">
    <property type="term" value="C:S-layer"/>
    <property type="evidence" value="ECO:0007669"/>
    <property type="project" value="UniProtKB-SubCell"/>
</dbReference>
<keyword evidence="1" id="KW-0732">Signal</keyword>
<keyword evidence="5" id="KW-1185">Reference proteome</keyword>
<proteinExistence type="predicted"/>
<comment type="caution">
    <text evidence="4">The sequence shown here is derived from an EMBL/GenBank/DDBJ whole genome shotgun (WGS) entry which is preliminary data.</text>
</comment>
<evidence type="ECO:0000313" key="4">
    <source>
        <dbReference type="EMBL" id="GAA0300418.1"/>
    </source>
</evidence>
<dbReference type="NCBIfam" id="TIGR04126">
    <property type="entry name" value="PGF_CTERM"/>
    <property type="match status" value="1"/>
</dbReference>
<evidence type="ECO:0000259" key="3">
    <source>
        <dbReference type="Pfam" id="PF18204"/>
    </source>
</evidence>
<gene>
    <name evidence="4" type="ORF">GCM10009066_13210</name>
</gene>
<dbReference type="AlphaFoldDB" id="A0AAV3S8A3"/>
<feature type="domain" description="PGF-CTERM archaeal protein-sorting signal" evidence="3">
    <location>
        <begin position="270"/>
        <end position="291"/>
    </location>
</feature>
<evidence type="ECO:0000256" key="1">
    <source>
        <dbReference type="ARBA" id="ARBA00022729"/>
    </source>
</evidence>
<protein>
    <recommendedName>
        <fullName evidence="3">PGF-CTERM archaeal protein-sorting signal domain-containing protein</fullName>
    </recommendedName>
</protein>
<feature type="compositionally biased region" description="Low complexity" evidence="2">
    <location>
        <begin position="174"/>
        <end position="266"/>
    </location>
</feature>
<dbReference type="EMBL" id="BAAABL010000042">
    <property type="protein sequence ID" value="GAA0300418.1"/>
    <property type="molecule type" value="Genomic_DNA"/>
</dbReference>
<dbReference type="RefSeq" id="WP_343749252.1">
    <property type="nucleotide sequence ID" value="NZ_BAAABL010000042.1"/>
</dbReference>
<sequence length="292" mass="29035">MTSRISRSIIAALLALTVVVGASGLAAAANTATISAEPSTPGDVSTHTVTETVGSTLNTSSWNGFAVDYTDTGADASNVSAADVQTIGIDRDGNASGAAVDVNVSDDLSDVSVSNNGGTVTFNLGGSYSLYADDEVVLVYDNVTNPDATGSYNVTADINPQSSGSEATTSLTIENATTENETTTTTSTTTTNATTSTTTTNATTSTTTTNATTSTTTTNATTSTTTTNETTSTTTTNATTSTTEETSTSTSTAEESSTSSTEETSSGSSPGFGVGLALVALAGAALVAARKR</sequence>
<accession>A0AAV3S8A3</accession>
<dbReference type="InterPro" id="IPR026371">
    <property type="entry name" value="PGF_CTERM"/>
</dbReference>
<feature type="compositionally biased region" description="Polar residues" evidence="2">
    <location>
        <begin position="146"/>
        <end position="173"/>
    </location>
</feature>